<evidence type="ECO:0000256" key="2">
    <source>
        <dbReference type="ARBA" id="ARBA00005811"/>
    </source>
</evidence>
<dbReference type="InterPro" id="IPR003400">
    <property type="entry name" value="ExbD"/>
</dbReference>
<reference evidence="8 11" key="2">
    <citation type="submission" date="2016-10" db="EMBL/GenBank/DDBJ databases">
        <authorList>
            <person name="de Groot N.N."/>
        </authorList>
    </citation>
    <scope>NUCLEOTIDE SEQUENCE [LARGE SCALE GENOMIC DNA]</scope>
    <source>
        <strain evidence="11">BP1-145</strain>
        <strain evidence="8">BP1-148</strain>
    </source>
</reference>
<evidence type="ECO:0000256" key="3">
    <source>
        <dbReference type="ARBA" id="ARBA00022475"/>
    </source>
</evidence>
<dbReference type="GO" id="GO:0005886">
    <property type="term" value="C:plasma membrane"/>
    <property type="evidence" value="ECO:0007669"/>
    <property type="project" value="UniProtKB-SubCell"/>
</dbReference>
<accession>A0A1H0K614</accession>
<dbReference type="Pfam" id="PF02472">
    <property type="entry name" value="ExbD"/>
    <property type="match status" value="1"/>
</dbReference>
<keyword evidence="4 7" id="KW-0812">Transmembrane</keyword>
<dbReference type="GO" id="GO:0015031">
    <property type="term" value="P:protein transport"/>
    <property type="evidence" value="ECO:0007669"/>
    <property type="project" value="UniProtKB-KW"/>
</dbReference>
<proteinExistence type="inferred from homology"/>
<evidence type="ECO:0000256" key="1">
    <source>
        <dbReference type="ARBA" id="ARBA00004162"/>
    </source>
</evidence>
<gene>
    <name evidence="9" type="ORF">SAMN04487900_12333</name>
    <name evidence="8" type="ORF">SAMN04487901_101180</name>
</gene>
<evidence type="ECO:0000313" key="9">
    <source>
        <dbReference type="EMBL" id="SDO51232.1"/>
    </source>
</evidence>
<dbReference type="RefSeq" id="WP_091813714.1">
    <property type="nucleotide sequence ID" value="NZ_CP091790.1"/>
</dbReference>
<keyword evidence="7" id="KW-0653">Protein transport</keyword>
<dbReference type="EMBL" id="FNIW01000023">
    <property type="protein sequence ID" value="SDO51232.1"/>
    <property type="molecule type" value="Genomic_DNA"/>
</dbReference>
<comment type="subcellular location">
    <subcellularLocation>
        <location evidence="1">Cell membrane</location>
        <topology evidence="1">Single-pass membrane protein</topology>
    </subcellularLocation>
    <subcellularLocation>
        <location evidence="7">Cell membrane</location>
        <topology evidence="7">Single-pass type II membrane protein</topology>
    </subcellularLocation>
</comment>
<evidence type="ECO:0000313" key="10">
    <source>
        <dbReference type="Proteomes" id="UP000198779"/>
    </source>
</evidence>
<dbReference type="Proteomes" id="UP000199134">
    <property type="component" value="Unassembled WGS sequence"/>
</dbReference>
<protein>
    <submittedName>
        <fullName evidence="9">Biopolymer transport protein ExbD/TolR</fullName>
    </submittedName>
</protein>
<evidence type="ECO:0000256" key="4">
    <source>
        <dbReference type="ARBA" id="ARBA00022692"/>
    </source>
</evidence>
<keyword evidence="6" id="KW-0472">Membrane</keyword>
<evidence type="ECO:0000256" key="7">
    <source>
        <dbReference type="RuleBase" id="RU003879"/>
    </source>
</evidence>
<evidence type="ECO:0000313" key="11">
    <source>
        <dbReference type="Proteomes" id="UP000199134"/>
    </source>
</evidence>
<sequence length="223" mass="25387">MGKIKIKKNDVWIDMTPMSDVMVLLLTFFMLSVNFTKNEVVKVITPGSTTMAKVSSSAILDITIDPEGRVLMSTDKTVTMQKALDQMLKDRETNLTPDQKQEIINFNQIGIPVKSMPEFLSKSHEDQIKLMKVTGIPTDSLQNREDKMSEFQLWVKAMKNGYKEWYNDLSDAEKTEVSSAKLEINIKADKDTPYSAVKLVIAELQDINESRYKLVTQAKKLEE</sequence>
<keyword evidence="5" id="KW-1133">Transmembrane helix</keyword>
<dbReference type="PANTHER" id="PTHR30558:SF3">
    <property type="entry name" value="BIOPOLYMER TRANSPORT PROTEIN EXBD-RELATED"/>
    <property type="match status" value="1"/>
</dbReference>
<dbReference type="OrthoDB" id="9793581at2"/>
<evidence type="ECO:0000256" key="5">
    <source>
        <dbReference type="ARBA" id="ARBA00022989"/>
    </source>
</evidence>
<keyword evidence="3" id="KW-1003">Cell membrane</keyword>
<dbReference type="AlphaFoldDB" id="A0A1H0K614"/>
<dbReference type="Proteomes" id="UP000198779">
    <property type="component" value="Unassembled WGS sequence"/>
</dbReference>
<comment type="similarity">
    <text evidence="2 7">Belongs to the ExbD/TolR family.</text>
</comment>
<dbReference type="STRING" id="645274.SAMN04487901_101180"/>
<dbReference type="GO" id="GO:0022857">
    <property type="term" value="F:transmembrane transporter activity"/>
    <property type="evidence" value="ECO:0007669"/>
    <property type="project" value="InterPro"/>
</dbReference>
<accession>A0A1G7S376</accession>
<dbReference type="EMBL" id="FNCQ01000001">
    <property type="protein sequence ID" value="SDG17422.1"/>
    <property type="molecule type" value="Genomic_DNA"/>
</dbReference>
<evidence type="ECO:0000256" key="6">
    <source>
        <dbReference type="ARBA" id="ARBA00023136"/>
    </source>
</evidence>
<dbReference type="PANTHER" id="PTHR30558">
    <property type="entry name" value="EXBD MEMBRANE COMPONENT OF PMF-DRIVEN MACROMOLECULE IMPORT SYSTEM"/>
    <property type="match status" value="1"/>
</dbReference>
<organism evidence="9 11">
    <name type="scientific">Prevotella communis</name>
    <dbReference type="NCBI Taxonomy" id="2913614"/>
    <lineage>
        <taxon>Bacteria</taxon>
        <taxon>Pseudomonadati</taxon>
        <taxon>Bacteroidota</taxon>
        <taxon>Bacteroidia</taxon>
        <taxon>Bacteroidales</taxon>
        <taxon>Prevotellaceae</taxon>
        <taxon>Prevotella</taxon>
    </lineage>
</organism>
<keyword evidence="7" id="KW-0813">Transport</keyword>
<evidence type="ECO:0000313" key="8">
    <source>
        <dbReference type="EMBL" id="SDG17422.1"/>
    </source>
</evidence>
<name>A0A1H0K614_9BACT</name>
<keyword evidence="10" id="KW-1185">Reference proteome</keyword>
<reference evidence="9 10" key="1">
    <citation type="submission" date="2016-10" db="EMBL/GenBank/DDBJ databases">
        <authorList>
            <person name="Varghese N."/>
            <person name="Submissions S."/>
        </authorList>
    </citation>
    <scope>NUCLEOTIDE SEQUENCE</scope>
    <source>
        <strain evidence="9">BP1-145</strain>
        <strain evidence="10">BP1-148</strain>
    </source>
</reference>